<feature type="domain" description="Acyl-CoA dehydrogenase/oxidase C-terminal" evidence="7">
    <location>
        <begin position="276"/>
        <end position="427"/>
    </location>
</feature>
<evidence type="ECO:0000256" key="3">
    <source>
        <dbReference type="ARBA" id="ARBA00022630"/>
    </source>
</evidence>
<dbReference type="Gene3D" id="1.10.540.10">
    <property type="entry name" value="Acyl-CoA dehydrogenase/oxidase, N-terminal domain"/>
    <property type="match status" value="1"/>
</dbReference>
<comment type="similarity">
    <text evidence="2 6">Belongs to the acyl-CoA dehydrogenase family.</text>
</comment>
<evidence type="ECO:0000313" key="11">
    <source>
        <dbReference type="Proteomes" id="UP001521222"/>
    </source>
</evidence>
<proteinExistence type="inferred from homology"/>
<dbReference type="SUPFAM" id="SSF47203">
    <property type="entry name" value="Acyl-CoA dehydrogenase C-terminal domain-like"/>
    <property type="match status" value="1"/>
</dbReference>
<comment type="caution">
    <text evidence="10">The sequence shown here is derived from an EMBL/GenBank/DDBJ whole genome shotgun (WGS) entry which is preliminary data.</text>
</comment>
<evidence type="ECO:0008006" key="12">
    <source>
        <dbReference type="Google" id="ProtNLM"/>
    </source>
</evidence>
<evidence type="ECO:0000256" key="2">
    <source>
        <dbReference type="ARBA" id="ARBA00009347"/>
    </source>
</evidence>
<dbReference type="Pfam" id="PF02771">
    <property type="entry name" value="Acyl-CoA_dh_N"/>
    <property type="match status" value="1"/>
</dbReference>
<dbReference type="InterPro" id="IPR046373">
    <property type="entry name" value="Acyl-CoA_Oxase/DH_mid-dom_sf"/>
</dbReference>
<accession>A0ABR3RXL4</accession>
<dbReference type="Gene3D" id="2.40.110.10">
    <property type="entry name" value="Butyryl-CoA Dehydrogenase, subunit A, domain 2"/>
    <property type="match status" value="1"/>
</dbReference>
<evidence type="ECO:0000259" key="7">
    <source>
        <dbReference type="Pfam" id="PF00441"/>
    </source>
</evidence>
<keyword evidence="4 6" id="KW-0274">FAD</keyword>
<evidence type="ECO:0000256" key="5">
    <source>
        <dbReference type="ARBA" id="ARBA00023002"/>
    </source>
</evidence>
<dbReference type="InterPro" id="IPR009075">
    <property type="entry name" value="AcylCo_DH/oxidase_C"/>
</dbReference>
<dbReference type="InterPro" id="IPR009100">
    <property type="entry name" value="AcylCoA_DH/oxidase_NM_dom_sf"/>
</dbReference>
<reference evidence="10 11" key="1">
    <citation type="submission" date="2024-02" db="EMBL/GenBank/DDBJ databases">
        <title>De novo assembly and annotation of 12 fungi associated with fruit tree decline syndrome in Ontario, Canada.</title>
        <authorList>
            <person name="Sulman M."/>
            <person name="Ellouze W."/>
            <person name="Ilyukhin E."/>
        </authorList>
    </citation>
    <scope>NUCLEOTIDE SEQUENCE [LARGE SCALE GENOMIC DNA]</scope>
    <source>
        <strain evidence="10 11">M97-236</strain>
    </source>
</reference>
<gene>
    <name evidence="10" type="ORF">SLS59_001887</name>
</gene>
<dbReference type="Pfam" id="PF00441">
    <property type="entry name" value="Acyl-CoA_dh_1"/>
    <property type="match status" value="1"/>
</dbReference>
<evidence type="ECO:0000256" key="6">
    <source>
        <dbReference type="RuleBase" id="RU362125"/>
    </source>
</evidence>
<name>A0ABR3RXL4_9PLEO</name>
<dbReference type="Proteomes" id="UP001521222">
    <property type="component" value="Unassembled WGS sequence"/>
</dbReference>
<dbReference type="PANTHER" id="PTHR48083:SF32">
    <property type="entry name" value="ACYL-COA DEHYDROGENASE NM DOMAIN-LIKE PROTEIN"/>
    <property type="match status" value="1"/>
</dbReference>
<keyword evidence="3 6" id="KW-0285">Flavoprotein</keyword>
<protein>
    <recommendedName>
        <fullName evidence="12">Acyl-CoA dehydrogenase NM domain-like protein</fullName>
    </recommendedName>
</protein>
<evidence type="ECO:0000259" key="9">
    <source>
        <dbReference type="Pfam" id="PF02771"/>
    </source>
</evidence>
<dbReference type="InterPro" id="IPR036250">
    <property type="entry name" value="AcylCo_DH-like_C"/>
</dbReference>
<feature type="domain" description="Acyl-CoA dehydrogenase/oxidase N-terminal" evidence="9">
    <location>
        <begin position="35"/>
        <end position="158"/>
    </location>
</feature>
<evidence type="ECO:0000256" key="1">
    <source>
        <dbReference type="ARBA" id="ARBA00001974"/>
    </source>
</evidence>
<dbReference type="Gene3D" id="1.20.140.10">
    <property type="entry name" value="Butyryl-CoA Dehydrogenase, subunit A, domain 3"/>
    <property type="match status" value="1"/>
</dbReference>
<dbReference type="InterPro" id="IPR013786">
    <property type="entry name" value="AcylCoA_DH/ox_N"/>
</dbReference>
<evidence type="ECO:0000256" key="4">
    <source>
        <dbReference type="ARBA" id="ARBA00022827"/>
    </source>
</evidence>
<dbReference type="Pfam" id="PF02770">
    <property type="entry name" value="Acyl-CoA_dh_M"/>
    <property type="match status" value="1"/>
</dbReference>
<dbReference type="EMBL" id="JAKIXB020000005">
    <property type="protein sequence ID" value="KAL1608697.1"/>
    <property type="molecule type" value="Genomic_DNA"/>
</dbReference>
<dbReference type="InterPro" id="IPR006091">
    <property type="entry name" value="Acyl-CoA_Oxase/DH_mid-dom"/>
</dbReference>
<dbReference type="SUPFAM" id="SSF56645">
    <property type="entry name" value="Acyl-CoA dehydrogenase NM domain-like"/>
    <property type="match status" value="1"/>
</dbReference>
<dbReference type="InterPro" id="IPR037069">
    <property type="entry name" value="AcylCoA_DH/ox_N_sf"/>
</dbReference>
<organism evidence="10 11">
    <name type="scientific">Nothophoma quercina</name>
    <dbReference type="NCBI Taxonomy" id="749835"/>
    <lineage>
        <taxon>Eukaryota</taxon>
        <taxon>Fungi</taxon>
        <taxon>Dikarya</taxon>
        <taxon>Ascomycota</taxon>
        <taxon>Pezizomycotina</taxon>
        <taxon>Dothideomycetes</taxon>
        <taxon>Pleosporomycetidae</taxon>
        <taxon>Pleosporales</taxon>
        <taxon>Pleosporineae</taxon>
        <taxon>Didymellaceae</taxon>
        <taxon>Nothophoma</taxon>
    </lineage>
</organism>
<comment type="cofactor">
    <cofactor evidence="1 6">
        <name>FAD</name>
        <dbReference type="ChEBI" id="CHEBI:57692"/>
    </cofactor>
</comment>
<sequence>MSVPYNLLSNAPSGHISASQRIPTIARPFVSERAAKTLDTVEKFVEEECIPADQVYLRQIGETTKERFSSHPAIIEEMKKRARELGLWNMFLPKAHFKEGAGFSNLEYGLMAEYLGKSRIASEATNCAAPDTGNMEVIAKYGTEAQKRQWLDPLLEGKIRSAFLMTEPQVASSDATNIEMTITRDGDHYVLNGQKWWSSGIGDPRCKIFIVLGKTDPNNSDKYKQQSVILVSAETPGVTIHRMLSVMGFDDAPHGHGHVTFTNVRVPASNMVLGEGRGFEIIQGRLGPGRIHHAMRSIGSAEKALEWMLARLNDERKKPFGEMLHKHGIMLERVARARIEIDAARLSVLNAAIKIDESNAKGALKEIAEVKVLVPEVNLKVIDWAIQAYGGAGVSQDTPLANMYASGRTMRIVDGPDEVHLLQLGRNENKRGPAHKARIEAQQKKGEELCRKYGIEPRDPLYLNRTSAEASKL</sequence>
<evidence type="ECO:0000313" key="10">
    <source>
        <dbReference type="EMBL" id="KAL1608697.1"/>
    </source>
</evidence>
<feature type="domain" description="Acyl-CoA oxidase/dehydrogenase middle" evidence="8">
    <location>
        <begin position="162"/>
        <end position="264"/>
    </location>
</feature>
<keyword evidence="5 6" id="KW-0560">Oxidoreductase</keyword>
<dbReference type="InterPro" id="IPR050741">
    <property type="entry name" value="Acyl-CoA_dehydrogenase"/>
</dbReference>
<evidence type="ECO:0000259" key="8">
    <source>
        <dbReference type="Pfam" id="PF02770"/>
    </source>
</evidence>
<keyword evidence="11" id="KW-1185">Reference proteome</keyword>
<dbReference type="PANTHER" id="PTHR48083">
    <property type="entry name" value="MEDIUM-CHAIN SPECIFIC ACYL-COA DEHYDROGENASE, MITOCHONDRIAL-RELATED"/>
    <property type="match status" value="1"/>
</dbReference>